<proteinExistence type="predicted"/>
<dbReference type="InterPro" id="IPR005149">
    <property type="entry name" value="Tscrpt_reg_PadR_N"/>
</dbReference>
<sequence length="120" mass="14362">MGKYYNTFKKGTLELLFLKLLSQQDLYGYELASMINHLSENLITINAGNMYPTLYKLEEKGFITSYEKVCGRRMRRVYYKITENGKKELQEMMDDYQRITEANNTILTYHFEQEKREEIS</sequence>
<feature type="domain" description="Transcription regulator PadR N-terminal" evidence="1">
    <location>
        <begin position="18"/>
        <end position="91"/>
    </location>
</feature>
<reference evidence="2" key="1">
    <citation type="journal article" date="2021" name="PeerJ">
        <title>Extensive microbial diversity within the chicken gut microbiome revealed by metagenomics and culture.</title>
        <authorList>
            <person name="Gilroy R."/>
            <person name="Ravi A."/>
            <person name="Getino M."/>
            <person name="Pursley I."/>
            <person name="Horton D.L."/>
            <person name="Alikhan N.F."/>
            <person name="Baker D."/>
            <person name="Gharbi K."/>
            <person name="Hall N."/>
            <person name="Watson M."/>
            <person name="Adriaenssens E.M."/>
            <person name="Foster-Nyarko E."/>
            <person name="Jarju S."/>
            <person name="Secka A."/>
            <person name="Antonio M."/>
            <person name="Oren A."/>
            <person name="Chaudhuri R.R."/>
            <person name="La Ragione R."/>
            <person name="Hildebrand F."/>
            <person name="Pallen M.J."/>
        </authorList>
    </citation>
    <scope>NUCLEOTIDE SEQUENCE</scope>
    <source>
        <strain evidence="2">ChiBcec2-3848</strain>
    </source>
</reference>
<dbReference type="Gene3D" id="1.10.10.10">
    <property type="entry name" value="Winged helix-like DNA-binding domain superfamily/Winged helix DNA-binding domain"/>
    <property type="match status" value="1"/>
</dbReference>
<dbReference type="Proteomes" id="UP000823886">
    <property type="component" value="Unassembled WGS sequence"/>
</dbReference>
<dbReference type="AlphaFoldDB" id="A0A9D2PTF2"/>
<dbReference type="PANTHER" id="PTHR43252">
    <property type="entry name" value="TRANSCRIPTIONAL REGULATOR YQJI"/>
    <property type="match status" value="1"/>
</dbReference>
<gene>
    <name evidence="2" type="ORF">H9753_15260</name>
</gene>
<dbReference type="SUPFAM" id="SSF46785">
    <property type="entry name" value="Winged helix' DNA-binding domain"/>
    <property type="match status" value="1"/>
</dbReference>
<comment type="caution">
    <text evidence="2">The sequence shown here is derived from an EMBL/GenBank/DDBJ whole genome shotgun (WGS) entry which is preliminary data.</text>
</comment>
<dbReference type="EMBL" id="DWVZ01000220">
    <property type="protein sequence ID" value="HJC64950.1"/>
    <property type="molecule type" value="Genomic_DNA"/>
</dbReference>
<evidence type="ECO:0000313" key="2">
    <source>
        <dbReference type="EMBL" id="HJC64950.1"/>
    </source>
</evidence>
<name>A0A9D2PTF2_9FIRM</name>
<accession>A0A9D2PTF2</accession>
<dbReference type="InterPro" id="IPR036388">
    <property type="entry name" value="WH-like_DNA-bd_sf"/>
</dbReference>
<organism evidence="2 3">
    <name type="scientific">Candidatus Blautia merdavium</name>
    <dbReference type="NCBI Taxonomy" id="2838494"/>
    <lineage>
        <taxon>Bacteria</taxon>
        <taxon>Bacillati</taxon>
        <taxon>Bacillota</taxon>
        <taxon>Clostridia</taxon>
        <taxon>Lachnospirales</taxon>
        <taxon>Lachnospiraceae</taxon>
        <taxon>Blautia</taxon>
    </lineage>
</organism>
<dbReference type="Pfam" id="PF03551">
    <property type="entry name" value="PadR"/>
    <property type="match status" value="1"/>
</dbReference>
<protein>
    <submittedName>
        <fullName evidence="2">PadR family transcriptional regulator</fullName>
    </submittedName>
</protein>
<dbReference type="InterPro" id="IPR036390">
    <property type="entry name" value="WH_DNA-bd_sf"/>
</dbReference>
<evidence type="ECO:0000259" key="1">
    <source>
        <dbReference type="Pfam" id="PF03551"/>
    </source>
</evidence>
<evidence type="ECO:0000313" key="3">
    <source>
        <dbReference type="Proteomes" id="UP000823886"/>
    </source>
</evidence>
<reference evidence="2" key="2">
    <citation type="submission" date="2021-04" db="EMBL/GenBank/DDBJ databases">
        <authorList>
            <person name="Gilroy R."/>
        </authorList>
    </citation>
    <scope>NUCLEOTIDE SEQUENCE</scope>
    <source>
        <strain evidence="2">ChiBcec2-3848</strain>
    </source>
</reference>
<dbReference type="PANTHER" id="PTHR43252:SF7">
    <property type="entry name" value="TRANSCRIPTIONAL REGULATOR YQJI"/>
    <property type="match status" value="1"/>
</dbReference>